<feature type="region of interest" description="Disordered" evidence="1">
    <location>
        <begin position="59"/>
        <end position="78"/>
    </location>
</feature>
<dbReference type="EMBL" id="VSSQ01017076">
    <property type="protein sequence ID" value="MPM59014.1"/>
    <property type="molecule type" value="Genomic_DNA"/>
</dbReference>
<reference evidence="2" key="1">
    <citation type="submission" date="2019-08" db="EMBL/GenBank/DDBJ databases">
        <authorList>
            <person name="Kucharzyk K."/>
            <person name="Murdoch R.W."/>
            <person name="Higgins S."/>
            <person name="Loffler F."/>
        </authorList>
    </citation>
    <scope>NUCLEOTIDE SEQUENCE</scope>
</reference>
<comment type="caution">
    <text evidence="2">The sequence shown here is derived from an EMBL/GenBank/DDBJ whole genome shotgun (WGS) entry which is preliminary data.</text>
</comment>
<proteinExistence type="predicted"/>
<dbReference type="AlphaFoldDB" id="A0A645BBC6"/>
<accession>A0A645BBC6</accession>
<sequence>MFDYIELFYNPRRRHGFTNQLSPVEFERQYLLKNGTVKETRGDSHTGLLATHTEMTDWNERPDRIGTGTHELKRRSSTGYRRSVHVVALSKKLGHRRDAERVQGLGTHLSS</sequence>
<evidence type="ECO:0000313" key="2">
    <source>
        <dbReference type="EMBL" id="MPM59014.1"/>
    </source>
</evidence>
<organism evidence="2">
    <name type="scientific">bioreactor metagenome</name>
    <dbReference type="NCBI Taxonomy" id="1076179"/>
    <lineage>
        <taxon>unclassified sequences</taxon>
        <taxon>metagenomes</taxon>
        <taxon>ecological metagenomes</taxon>
    </lineage>
</organism>
<name>A0A645BBC6_9ZZZZ</name>
<gene>
    <name evidence="2" type="ORF">SDC9_105851</name>
</gene>
<evidence type="ECO:0008006" key="3">
    <source>
        <dbReference type="Google" id="ProtNLM"/>
    </source>
</evidence>
<protein>
    <recommendedName>
        <fullName evidence="3">Integrase catalytic domain-containing protein</fullName>
    </recommendedName>
</protein>
<evidence type="ECO:0000256" key="1">
    <source>
        <dbReference type="SAM" id="MobiDB-lite"/>
    </source>
</evidence>